<name>A0A8H7U447_9APHY</name>
<dbReference type="Proteomes" id="UP000639403">
    <property type="component" value="Unassembled WGS sequence"/>
</dbReference>
<evidence type="ECO:0000256" key="2">
    <source>
        <dbReference type="SAM" id="Phobius"/>
    </source>
</evidence>
<reference evidence="3" key="1">
    <citation type="submission" date="2020-11" db="EMBL/GenBank/DDBJ databases">
        <authorList>
            <person name="Koelle M."/>
            <person name="Horta M.A.C."/>
            <person name="Nowrousian M."/>
            <person name="Ohm R.A."/>
            <person name="Benz P."/>
            <person name="Pilgard A."/>
        </authorList>
    </citation>
    <scope>NUCLEOTIDE SEQUENCE</scope>
    <source>
        <strain evidence="3">FPRL280</strain>
    </source>
</reference>
<feature type="compositionally biased region" description="Polar residues" evidence="1">
    <location>
        <begin position="102"/>
        <end position="121"/>
    </location>
</feature>
<proteinExistence type="predicted"/>
<gene>
    <name evidence="3" type="ORF">IEO21_03253</name>
</gene>
<feature type="transmembrane region" description="Helical" evidence="2">
    <location>
        <begin position="357"/>
        <end position="376"/>
    </location>
</feature>
<feature type="region of interest" description="Disordered" evidence="1">
    <location>
        <begin position="1"/>
        <end position="214"/>
    </location>
</feature>
<evidence type="ECO:0000256" key="1">
    <source>
        <dbReference type="SAM" id="MobiDB-lite"/>
    </source>
</evidence>
<organism evidence="3 4">
    <name type="scientific">Rhodonia placenta</name>
    <dbReference type="NCBI Taxonomy" id="104341"/>
    <lineage>
        <taxon>Eukaryota</taxon>
        <taxon>Fungi</taxon>
        <taxon>Dikarya</taxon>
        <taxon>Basidiomycota</taxon>
        <taxon>Agaricomycotina</taxon>
        <taxon>Agaricomycetes</taxon>
        <taxon>Polyporales</taxon>
        <taxon>Adustoporiaceae</taxon>
        <taxon>Rhodonia</taxon>
    </lineage>
</organism>
<feature type="compositionally biased region" description="Low complexity" evidence="1">
    <location>
        <begin position="50"/>
        <end position="60"/>
    </location>
</feature>
<keyword evidence="2" id="KW-1133">Transmembrane helix</keyword>
<comment type="caution">
    <text evidence="3">The sequence shown here is derived from an EMBL/GenBank/DDBJ whole genome shotgun (WGS) entry which is preliminary data.</text>
</comment>
<dbReference type="EMBL" id="JADOXO010000039">
    <property type="protein sequence ID" value="KAF9817704.1"/>
    <property type="molecule type" value="Genomic_DNA"/>
</dbReference>
<sequence length="396" mass="42723">MGRFRQSKQHDPQWSQYRDTRPVALPPKVSHQRQKPSKEDPNDSDVTAHSPASTTSSSPVLTPPDSPRARPSSPSSVEERASAPQQQRKESSLPESTIAPPLTSQTNDDNRAISSTSTNAQPAVLPEPETDATPLAVDQKGKTIERVPLPSTAEVQNTAKPVQKLPSATASTSTDASNASRVNTTTNASPAVAATRPADAPYQTPQGWMIPTRPITPAKSVSERNAAVANTMKSYVAPPATRSLNATGSWTIAAFLRYIPGLHLSCGCRAVAAFFPAFFFAIFGCEIWAVAASPCSIPTSPRSVSACSCCVTACRRLHGIAACRHLATCRLLIIATRRRLLITTCRGFFIVTTFRRLRLFAACRLLLAACGCLLATRRRRLAAYRRRLLLAVLLIV</sequence>
<dbReference type="AlphaFoldDB" id="A0A8H7U447"/>
<accession>A0A8H7U447</accession>
<protein>
    <submittedName>
        <fullName evidence="3">Uncharacterized protein</fullName>
    </submittedName>
</protein>
<reference evidence="3" key="2">
    <citation type="journal article" name="Front. Microbiol.">
        <title>Degradative Capacity of Two Strains of Rhodonia placenta: From Phenotype to Genotype.</title>
        <authorList>
            <person name="Kolle M."/>
            <person name="Horta M.A.C."/>
            <person name="Nowrousian M."/>
            <person name="Ohm R.A."/>
            <person name="Benz J.P."/>
            <person name="Pilgard A."/>
        </authorList>
    </citation>
    <scope>NUCLEOTIDE SEQUENCE</scope>
    <source>
        <strain evidence="3">FPRL280</strain>
    </source>
</reference>
<feature type="compositionally biased region" description="Low complexity" evidence="1">
    <location>
        <begin position="167"/>
        <end position="180"/>
    </location>
</feature>
<feature type="compositionally biased region" description="Basic and acidic residues" evidence="1">
    <location>
        <begin position="77"/>
        <end position="92"/>
    </location>
</feature>
<evidence type="ECO:0000313" key="3">
    <source>
        <dbReference type="EMBL" id="KAF9817704.1"/>
    </source>
</evidence>
<keyword evidence="2" id="KW-0812">Transmembrane</keyword>
<evidence type="ECO:0000313" key="4">
    <source>
        <dbReference type="Proteomes" id="UP000639403"/>
    </source>
</evidence>
<feature type="transmembrane region" description="Helical" evidence="2">
    <location>
        <begin position="270"/>
        <end position="291"/>
    </location>
</feature>
<keyword evidence="2" id="KW-0472">Membrane</keyword>